<name>A0A833L224_UNCSA</name>
<sequence>MKKLICLLFLCLSLPSFAYFPFPSLTGASGLTRIPDATVLPYKNWNISVDYGSQYANNQIPTLYYKANLGTFQNFELGLVGGLNQTGKELREGVFINMKYSPGIGDGSDPLLLAIGVENLASKTQTALYMVATKPFKQGPRLSFGFLADFPGNRFRPLGMAGIDVPMDAFSILADLFAGESLVQINGGVRVKLLPTFAIDVRAINIFGDTNNANQLGKDPKQVLFGISWINPF</sequence>
<dbReference type="Proteomes" id="UP000488506">
    <property type="component" value="Unassembled WGS sequence"/>
</dbReference>
<protein>
    <submittedName>
        <fullName evidence="2">Uncharacterized protein</fullName>
    </submittedName>
</protein>
<organism evidence="2 3">
    <name type="scientific">Candidatus Saganbacteria bacterium</name>
    <dbReference type="NCBI Taxonomy" id="2575572"/>
    <lineage>
        <taxon>Bacteria</taxon>
        <taxon>Bacillati</taxon>
        <taxon>Saganbacteria</taxon>
    </lineage>
</organism>
<evidence type="ECO:0000313" key="2">
    <source>
        <dbReference type="EMBL" id="KAF0134924.1"/>
    </source>
</evidence>
<evidence type="ECO:0000256" key="1">
    <source>
        <dbReference type="SAM" id="SignalP"/>
    </source>
</evidence>
<feature type="chain" id="PRO_5033066718" evidence="1">
    <location>
        <begin position="19"/>
        <end position="233"/>
    </location>
</feature>
<gene>
    <name evidence="2" type="ORF">FD145_305</name>
</gene>
<accession>A0A833L224</accession>
<proteinExistence type="predicted"/>
<comment type="caution">
    <text evidence="2">The sequence shown here is derived from an EMBL/GenBank/DDBJ whole genome shotgun (WGS) entry which is preliminary data.</text>
</comment>
<feature type="signal peptide" evidence="1">
    <location>
        <begin position="1"/>
        <end position="18"/>
    </location>
</feature>
<reference evidence="2 3" key="1">
    <citation type="submission" date="2019-12" db="EMBL/GenBank/DDBJ databases">
        <authorList>
            <person name="Wolfe R."/>
            <person name="Danczak R."/>
            <person name="Wilkins M."/>
        </authorList>
    </citation>
    <scope>NUCLEOTIDE SEQUENCE [LARGE SCALE GENOMIC DNA]</scope>
    <source>
        <strain evidence="2">X2_MaxBin.013</strain>
    </source>
</reference>
<dbReference type="EMBL" id="WPAF01000003">
    <property type="protein sequence ID" value="KAF0134924.1"/>
    <property type="molecule type" value="Genomic_DNA"/>
</dbReference>
<dbReference type="AlphaFoldDB" id="A0A833L224"/>
<keyword evidence="1" id="KW-0732">Signal</keyword>
<evidence type="ECO:0000313" key="3">
    <source>
        <dbReference type="Proteomes" id="UP000488506"/>
    </source>
</evidence>